<sequence length="520" mass="55387">MKKIILYTALMQIVCILFSCNKPSAEVFQPAREFTPTSLSISASDTVVTISWPASVNSASGQTYTVQISEDSSFDGTAALSFITDAIKVMVTDDSIADNTKYFVRVKANQNAAGADSYWLTDTASFKLTGRQIFKTPSSTDIIDVAAILKWTPTAGLTKLVLTDEDNQATDYDLTDAIISEGVDTVYNLKANTTYNAQLLSGSKTMGSLNFTTQLAVSGSNVIDLRSSTDSMVLIETLPTAAPGSIILLKRAMRYNIPSTGYVFNQSVTIRSGLGFGDPAIISMSANFDASGSFDSLTFSDINFATIGSGYVFNIGNVANIGTMSFINCTTSGEFSNSLVRLKTAGDQIGTLEMDGCIFDSIGVGAKYAVVYANASSSAIINNINVTNSTFYNIYYFVREDGVAPASLKIDACTFNNFINQAGYFINYSGTAPATFKINNSIFGSTLDPSSSNGIKSSQGAVFDGCYQTSDCIFSANAFSGVASYSGTAASLFKDPVAGDFSIIDDNFEGRKTAGDPRWQ</sequence>
<dbReference type="Proteomes" id="UP000199041">
    <property type="component" value="Unassembled WGS sequence"/>
</dbReference>
<dbReference type="AlphaFoldDB" id="A0A1H4AS24"/>
<dbReference type="CDD" id="cd00063">
    <property type="entry name" value="FN3"/>
    <property type="match status" value="1"/>
</dbReference>
<protein>
    <recommendedName>
        <fullName evidence="2">DUF5123 domain-containing protein</fullName>
    </recommendedName>
</protein>
<keyword evidence="1" id="KW-0732">Signal</keyword>
<reference evidence="3 4" key="1">
    <citation type="submission" date="2016-10" db="EMBL/GenBank/DDBJ databases">
        <authorList>
            <person name="de Groot N.N."/>
        </authorList>
    </citation>
    <scope>NUCLEOTIDE SEQUENCE [LARGE SCALE GENOMIC DNA]</scope>
    <source>
        <strain evidence="3 4">Vu-144</strain>
    </source>
</reference>
<feature type="chain" id="PRO_5011782537" description="DUF5123 domain-containing protein" evidence="1">
    <location>
        <begin position="26"/>
        <end position="520"/>
    </location>
</feature>
<evidence type="ECO:0000259" key="2">
    <source>
        <dbReference type="Pfam" id="PF17161"/>
    </source>
</evidence>
<dbReference type="SUPFAM" id="SSF49265">
    <property type="entry name" value="Fibronectin type III"/>
    <property type="match status" value="1"/>
</dbReference>
<accession>A0A1H4AS24</accession>
<evidence type="ECO:0000313" key="4">
    <source>
        <dbReference type="Proteomes" id="UP000199041"/>
    </source>
</evidence>
<dbReference type="Gene3D" id="2.60.40.10">
    <property type="entry name" value="Immunoglobulins"/>
    <property type="match status" value="1"/>
</dbReference>
<proteinExistence type="predicted"/>
<keyword evidence="4" id="KW-1185">Reference proteome</keyword>
<organism evidence="3 4">
    <name type="scientific">Arachidicoccus rhizosphaerae</name>
    <dbReference type="NCBI Taxonomy" id="551991"/>
    <lineage>
        <taxon>Bacteria</taxon>
        <taxon>Pseudomonadati</taxon>
        <taxon>Bacteroidota</taxon>
        <taxon>Chitinophagia</taxon>
        <taxon>Chitinophagales</taxon>
        <taxon>Chitinophagaceae</taxon>
        <taxon>Arachidicoccus</taxon>
    </lineage>
</organism>
<feature type="signal peptide" evidence="1">
    <location>
        <begin position="1"/>
        <end position="25"/>
    </location>
</feature>
<gene>
    <name evidence="3" type="ORF">SAMN05192529_11640</name>
</gene>
<feature type="domain" description="DUF5123" evidence="2">
    <location>
        <begin position="409"/>
        <end position="519"/>
    </location>
</feature>
<evidence type="ECO:0000313" key="3">
    <source>
        <dbReference type="EMBL" id="SEA38679.1"/>
    </source>
</evidence>
<name>A0A1H4AS24_9BACT</name>
<dbReference type="InterPro" id="IPR036116">
    <property type="entry name" value="FN3_sf"/>
</dbReference>
<dbReference type="OrthoDB" id="691503at2"/>
<dbReference type="EMBL" id="FNQY01000016">
    <property type="protein sequence ID" value="SEA38679.1"/>
    <property type="molecule type" value="Genomic_DNA"/>
</dbReference>
<dbReference type="InterPro" id="IPR013783">
    <property type="entry name" value="Ig-like_fold"/>
</dbReference>
<dbReference type="STRING" id="551991.SAMN05192529_11640"/>
<dbReference type="RefSeq" id="WP_091399411.1">
    <property type="nucleotide sequence ID" value="NZ_FNQY01000016.1"/>
</dbReference>
<evidence type="ECO:0000256" key="1">
    <source>
        <dbReference type="SAM" id="SignalP"/>
    </source>
</evidence>
<dbReference type="Pfam" id="PF17161">
    <property type="entry name" value="DUF5123"/>
    <property type="match status" value="1"/>
</dbReference>
<dbReference type="InterPro" id="IPR033427">
    <property type="entry name" value="DUF5123"/>
</dbReference>
<dbReference type="PROSITE" id="PS51257">
    <property type="entry name" value="PROKAR_LIPOPROTEIN"/>
    <property type="match status" value="1"/>
</dbReference>
<dbReference type="InterPro" id="IPR003961">
    <property type="entry name" value="FN3_dom"/>
</dbReference>